<keyword evidence="2" id="KW-0805">Transcription regulation</keyword>
<protein>
    <submittedName>
        <fullName evidence="6">LysR family transcriptional regulator</fullName>
    </submittedName>
</protein>
<reference evidence="6 7" key="1">
    <citation type="submission" date="2019-11" db="EMBL/GenBank/DDBJ databases">
        <title>Novel species isolated from a subtropical stream in China.</title>
        <authorList>
            <person name="Lu H."/>
        </authorList>
    </citation>
    <scope>NUCLEOTIDE SEQUENCE [LARGE SCALE GENOMIC DNA]</scope>
    <source>
        <strain evidence="6 7">FT25W</strain>
    </source>
</reference>
<dbReference type="FunFam" id="1.10.10.10:FF:000001">
    <property type="entry name" value="LysR family transcriptional regulator"/>
    <property type="match status" value="1"/>
</dbReference>
<keyword evidence="7" id="KW-1185">Reference proteome</keyword>
<evidence type="ECO:0000256" key="1">
    <source>
        <dbReference type="ARBA" id="ARBA00009437"/>
    </source>
</evidence>
<dbReference type="GO" id="GO:0043565">
    <property type="term" value="F:sequence-specific DNA binding"/>
    <property type="evidence" value="ECO:0007669"/>
    <property type="project" value="TreeGrafter"/>
</dbReference>
<dbReference type="EMBL" id="WKJM01000013">
    <property type="protein sequence ID" value="MRX09401.1"/>
    <property type="molecule type" value="Genomic_DNA"/>
</dbReference>
<keyword evidence="4" id="KW-0804">Transcription</keyword>
<dbReference type="InterPro" id="IPR036390">
    <property type="entry name" value="WH_DNA-bd_sf"/>
</dbReference>
<gene>
    <name evidence="6" type="ORF">GJ697_16285</name>
</gene>
<evidence type="ECO:0000256" key="3">
    <source>
        <dbReference type="ARBA" id="ARBA00023125"/>
    </source>
</evidence>
<dbReference type="InterPro" id="IPR005119">
    <property type="entry name" value="LysR_subst-bd"/>
</dbReference>
<comment type="caution">
    <text evidence="6">The sequence shown here is derived from an EMBL/GenBank/DDBJ whole genome shotgun (WGS) entry which is preliminary data.</text>
</comment>
<dbReference type="Gene3D" id="3.40.190.290">
    <property type="match status" value="1"/>
</dbReference>
<sequence length="300" mass="33254">MQLDNLSHLAVFAAVARHGSFRKAAAELALSASAVSYAVRTLEDRLGVGLFNRTTRSVALTEAGKHLLERLQPALGGVSLALEEMNLFRASPAGTLRINSSRDAAVMVVGPLIQRYLEAYPDISLDIVSEDGLVDIVERGFDLGIRYEEHVPEDMIAVPVWGPQRFVVVGSPAYLKKHGVPRHPDDLARHHCVRYRFPRGNIYKWELGKGDIKLEVDVPGRLSVGDSQLGLRAALDGVGLTFLPEFRLLPYIEAGQLVRVLEDWCPPSTGLMMYYPRQRRMSSALRAFVDMARMPAENPK</sequence>
<keyword evidence="3" id="KW-0238">DNA-binding</keyword>
<comment type="similarity">
    <text evidence="1">Belongs to the LysR transcriptional regulatory family.</text>
</comment>
<dbReference type="PROSITE" id="PS50931">
    <property type="entry name" value="HTH_LYSR"/>
    <property type="match status" value="1"/>
</dbReference>
<dbReference type="GO" id="GO:0006351">
    <property type="term" value="P:DNA-templated transcription"/>
    <property type="evidence" value="ECO:0007669"/>
    <property type="project" value="TreeGrafter"/>
</dbReference>
<dbReference type="Pfam" id="PF03466">
    <property type="entry name" value="LysR_substrate"/>
    <property type="match status" value="1"/>
</dbReference>
<dbReference type="SUPFAM" id="SSF53850">
    <property type="entry name" value="Periplasmic binding protein-like II"/>
    <property type="match status" value="1"/>
</dbReference>
<dbReference type="AlphaFoldDB" id="A0A6L5QK96"/>
<evidence type="ECO:0000256" key="4">
    <source>
        <dbReference type="ARBA" id="ARBA00023163"/>
    </source>
</evidence>
<name>A0A6L5QK96_9BURK</name>
<evidence type="ECO:0000313" key="7">
    <source>
        <dbReference type="Proteomes" id="UP000481037"/>
    </source>
</evidence>
<dbReference type="Proteomes" id="UP000481037">
    <property type="component" value="Unassembled WGS sequence"/>
</dbReference>
<evidence type="ECO:0000256" key="2">
    <source>
        <dbReference type="ARBA" id="ARBA00023015"/>
    </source>
</evidence>
<dbReference type="InterPro" id="IPR036388">
    <property type="entry name" value="WH-like_DNA-bd_sf"/>
</dbReference>
<evidence type="ECO:0000259" key="5">
    <source>
        <dbReference type="PROSITE" id="PS50931"/>
    </source>
</evidence>
<organism evidence="6 7">
    <name type="scientific">Duganella alba</name>
    <dbReference type="NCBI Taxonomy" id="2666081"/>
    <lineage>
        <taxon>Bacteria</taxon>
        <taxon>Pseudomonadati</taxon>
        <taxon>Pseudomonadota</taxon>
        <taxon>Betaproteobacteria</taxon>
        <taxon>Burkholderiales</taxon>
        <taxon>Oxalobacteraceae</taxon>
        <taxon>Telluria group</taxon>
        <taxon>Duganella</taxon>
    </lineage>
</organism>
<feature type="domain" description="HTH lysR-type" evidence="5">
    <location>
        <begin position="4"/>
        <end position="61"/>
    </location>
</feature>
<dbReference type="InterPro" id="IPR000847">
    <property type="entry name" value="LysR_HTH_N"/>
</dbReference>
<dbReference type="Pfam" id="PF00126">
    <property type="entry name" value="HTH_1"/>
    <property type="match status" value="1"/>
</dbReference>
<dbReference type="RefSeq" id="WP_154366304.1">
    <property type="nucleotide sequence ID" value="NZ_WKJM01000013.1"/>
</dbReference>
<evidence type="ECO:0000313" key="6">
    <source>
        <dbReference type="EMBL" id="MRX09401.1"/>
    </source>
</evidence>
<dbReference type="PRINTS" id="PR00039">
    <property type="entry name" value="HTHLYSR"/>
</dbReference>
<dbReference type="SUPFAM" id="SSF46785">
    <property type="entry name" value="Winged helix' DNA-binding domain"/>
    <property type="match status" value="1"/>
</dbReference>
<dbReference type="InterPro" id="IPR058163">
    <property type="entry name" value="LysR-type_TF_proteobact-type"/>
</dbReference>
<dbReference type="PANTHER" id="PTHR30537:SF1">
    <property type="entry name" value="HTH-TYPE TRANSCRIPTIONAL REGULATOR PGRR"/>
    <property type="match status" value="1"/>
</dbReference>
<proteinExistence type="inferred from homology"/>
<dbReference type="PANTHER" id="PTHR30537">
    <property type="entry name" value="HTH-TYPE TRANSCRIPTIONAL REGULATOR"/>
    <property type="match status" value="1"/>
</dbReference>
<dbReference type="Gene3D" id="1.10.10.10">
    <property type="entry name" value="Winged helix-like DNA-binding domain superfamily/Winged helix DNA-binding domain"/>
    <property type="match status" value="1"/>
</dbReference>
<accession>A0A6L5QK96</accession>
<dbReference type="GO" id="GO:0003700">
    <property type="term" value="F:DNA-binding transcription factor activity"/>
    <property type="evidence" value="ECO:0007669"/>
    <property type="project" value="InterPro"/>
</dbReference>
<dbReference type="CDD" id="cd08474">
    <property type="entry name" value="PBP2_CrgA_like_5"/>
    <property type="match status" value="1"/>
</dbReference>